<dbReference type="Proteomes" id="UP000240874">
    <property type="component" value="Segment"/>
</dbReference>
<keyword evidence="2" id="KW-0378">Hydrolase</keyword>
<sequence length="145" mass="16850">MTKLRKFIKYKEKYMVSDDGEVWEIQKNNLKKKPLSKNNSGYLYTSINGKPLGVHRIVLEAFTGYSSEEVDHKDRNKANNCLSNLEYVSHKENVRRYNSKKVKWGDKEYNSLTEVALIVGEKTTGGISRRIKKGYKLRGVKIEFI</sequence>
<dbReference type="Gene3D" id="3.90.75.20">
    <property type="match status" value="1"/>
</dbReference>
<name>A0A2K8IBJ5_9CAUD</name>
<dbReference type="EMBL" id="MF775682">
    <property type="protein sequence ID" value="ATE83419.1"/>
    <property type="molecule type" value="Genomic_DNA"/>
</dbReference>
<dbReference type="SUPFAM" id="SSF54060">
    <property type="entry name" value="His-Me finger endonucleases"/>
    <property type="match status" value="1"/>
</dbReference>
<keyword evidence="2" id="KW-0255">Endonuclease</keyword>
<organism evidence="2 3">
    <name type="scientific">Lactococcus phage LP9609</name>
    <dbReference type="NCBI Taxonomy" id="2027256"/>
    <lineage>
        <taxon>Viruses</taxon>
        <taxon>Duplodnaviria</taxon>
        <taxon>Heunggongvirae</taxon>
        <taxon>Uroviricota</taxon>
        <taxon>Caudoviricetes</taxon>
        <taxon>Skunavirus</taxon>
        <taxon>Skunavirus LP9609</taxon>
    </lineage>
</organism>
<keyword evidence="2" id="KW-0540">Nuclease</keyword>
<keyword evidence="3" id="KW-1185">Reference proteome</keyword>
<accession>A0A2K8IBJ5</accession>
<reference evidence="3" key="1">
    <citation type="journal article" date="2018" name="Mol. Biol. Evol.">
        <title>Rates of Mutation and Recombination in Siphoviridae Phage Genome Evolution over Three Decades.</title>
        <authorList>
            <person name="Kupczok A."/>
            <person name="Neve H."/>
            <person name="Huang K.D."/>
            <person name="Hoeppner M.P."/>
            <person name="Heller K.J."/>
            <person name="Franz C.M.A.P."/>
            <person name="Dagan T."/>
        </authorList>
    </citation>
    <scope>NUCLEOTIDE SEQUENCE [LARGE SCALE GENOMIC DNA]</scope>
</reference>
<proteinExistence type="predicted"/>
<evidence type="ECO:0000259" key="1">
    <source>
        <dbReference type="Pfam" id="PF13392"/>
    </source>
</evidence>
<protein>
    <submittedName>
        <fullName evidence="2">HNH endonuclease</fullName>
    </submittedName>
</protein>
<dbReference type="GO" id="GO:0004519">
    <property type="term" value="F:endonuclease activity"/>
    <property type="evidence" value="ECO:0007669"/>
    <property type="project" value="UniProtKB-KW"/>
</dbReference>
<gene>
    <name evidence="2" type="ORF">LP9609_46</name>
</gene>
<evidence type="ECO:0000313" key="2">
    <source>
        <dbReference type="EMBL" id="ATE83419.1"/>
    </source>
</evidence>
<dbReference type="InterPro" id="IPR003615">
    <property type="entry name" value="HNH_nuc"/>
</dbReference>
<feature type="domain" description="HNH nuclease" evidence="1">
    <location>
        <begin position="53"/>
        <end position="95"/>
    </location>
</feature>
<evidence type="ECO:0000313" key="3">
    <source>
        <dbReference type="Proteomes" id="UP000240874"/>
    </source>
</evidence>
<dbReference type="Pfam" id="PF13392">
    <property type="entry name" value="HNH_3"/>
    <property type="match status" value="1"/>
</dbReference>
<dbReference type="InterPro" id="IPR044925">
    <property type="entry name" value="His-Me_finger_sf"/>
</dbReference>